<comment type="caution">
    <text evidence="1">The sequence shown here is derived from an EMBL/GenBank/DDBJ whole genome shotgun (WGS) entry which is preliminary data.</text>
</comment>
<evidence type="ECO:0000313" key="2">
    <source>
        <dbReference type="Proteomes" id="UP000812287"/>
    </source>
</evidence>
<sequence length="159" mass="19012">EDMEHIMTVCSSTGQKEVWKLTEKLLEKHGILCQHTLSMTNILACAIPVFKAPNRNRDRRKEWFYDITISLSMQVIWNAQYERVIQNHNTPFSPVQMQNRWWKRVQNRLDLDRLMMHKWFGKKALQKALVIKTWSGMMDDEHQLLEDWTEADRVLVGKE</sequence>
<organism evidence="1 2">
    <name type="scientific">Guyanagaster necrorhizus</name>
    <dbReference type="NCBI Taxonomy" id="856835"/>
    <lineage>
        <taxon>Eukaryota</taxon>
        <taxon>Fungi</taxon>
        <taxon>Dikarya</taxon>
        <taxon>Basidiomycota</taxon>
        <taxon>Agaricomycotina</taxon>
        <taxon>Agaricomycetes</taxon>
        <taxon>Agaricomycetidae</taxon>
        <taxon>Agaricales</taxon>
        <taxon>Marasmiineae</taxon>
        <taxon>Physalacriaceae</taxon>
        <taxon>Guyanagaster</taxon>
    </lineage>
</organism>
<feature type="non-terminal residue" evidence="1">
    <location>
        <position position="1"/>
    </location>
</feature>
<reference evidence="1" key="1">
    <citation type="submission" date="2020-11" db="EMBL/GenBank/DDBJ databases">
        <title>Adaptations for nitrogen fixation in a non-lichenized fungal sporocarp promotes dispersal by wood-feeding termites.</title>
        <authorList>
            <consortium name="DOE Joint Genome Institute"/>
            <person name="Koch R.A."/>
            <person name="Yoon G."/>
            <person name="Arayal U."/>
            <person name="Lail K."/>
            <person name="Amirebrahimi M."/>
            <person name="Labutti K."/>
            <person name="Lipzen A."/>
            <person name="Riley R."/>
            <person name="Barry K."/>
            <person name="Henrissat B."/>
            <person name="Grigoriev I.V."/>
            <person name="Herr J.R."/>
            <person name="Aime M.C."/>
        </authorList>
    </citation>
    <scope>NUCLEOTIDE SEQUENCE</scope>
    <source>
        <strain evidence="1">MCA 3950</strain>
    </source>
</reference>
<dbReference type="OrthoDB" id="3031569at2759"/>
<dbReference type="RefSeq" id="XP_043034145.1">
    <property type="nucleotide sequence ID" value="XM_043183778.1"/>
</dbReference>
<gene>
    <name evidence="1" type="ORF">BT62DRAFT_910087</name>
</gene>
<proteinExistence type="predicted"/>
<dbReference type="EMBL" id="MU250568">
    <property type="protein sequence ID" value="KAG7440645.1"/>
    <property type="molecule type" value="Genomic_DNA"/>
</dbReference>
<dbReference type="AlphaFoldDB" id="A0A9P8AM93"/>
<dbReference type="GeneID" id="66106075"/>
<evidence type="ECO:0000313" key="1">
    <source>
        <dbReference type="EMBL" id="KAG7440645.1"/>
    </source>
</evidence>
<dbReference type="Proteomes" id="UP000812287">
    <property type="component" value="Unassembled WGS sequence"/>
</dbReference>
<accession>A0A9P8AM93</accession>
<keyword evidence="2" id="KW-1185">Reference proteome</keyword>
<protein>
    <submittedName>
        <fullName evidence="1">Uncharacterized protein</fullName>
    </submittedName>
</protein>
<name>A0A9P8AM93_9AGAR</name>